<dbReference type="InterPro" id="IPR011095">
    <property type="entry name" value="Dala_Dala_lig_C"/>
</dbReference>
<comment type="subcellular location">
    <subcellularLocation>
        <location evidence="3 22">Cytoplasm</location>
    </subcellularLocation>
</comment>
<dbReference type="Pfam" id="PF07478">
    <property type="entry name" value="Dala_Dala_lig_C"/>
    <property type="match status" value="1"/>
</dbReference>
<dbReference type="InterPro" id="IPR005905">
    <property type="entry name" value="D_ala_D_ala"/>
</dbReference>
<evidence type="ECO:0000256" key="26">
    <source>
        <dbReference type="PROSITE-ProRule" id="PRU00409"/>
    </source>
</evidence>
<accession>M1X4Y2</accession>
<evidence type="ECO:0000313" key="29">
    <source>
        <dbReference type="Proteomes" id="UP000053051"/>
    </source>
</evidence>
<evidence type="ECO:0000256" key="10">
    <source>
        <dbReference type="ARBA" id="ARBA00022741"/>
    </source>
</evidence>
<dbReference type="InterPro" id="IPR016185">
    <property type="entry name" value="PreATP-grasp_dom_sf"/>
</dbReference>
<dbReference type="GO" id="GO:0008360">
    <property type="term" value="P:regulation of cell shape"/>
    <property type="evidence" value="ECO:0007669"/>
    <property type="project" value="UniProtKB-KW"/>
</dbReference>
<evidence type="ECO:0000256" key="23">
    <source>
        <dbReference type="PIRSR" id="PIRSR039102-1"/>
    </source>
</evidence>
<dbReference type="PROSITE" id="PS00843">
    <property type="entry name" value="DALA_DALA_LIGASE_1"/>
    <property type="match status" value="1"/>
</dbReference>
<evidence type="ECO:0000256" key="21">
    <source>
        <dbReference type="ARBA" id="ARBA00077154"/>
    </source>
</evidence>
<feature type="binding site" evidence="25">
    <location>
        <position position="310"/>
    </location>
    <ligand>
        <name>Mg(2+)</name>
        <dbReference type="ChEBI" id="CHEBI:18420"/>
        <label>2</label>
    </ligand>
</feature>
<dbReference type="SUPFAM" id="SSF52440">
    <property type="entry name" value="PreATP-grasp domain"/>
    <property type="match status" value="1"/>
</dbReference>
<dbReference type="PROSITE" id="PS00844">
    <property type="entry name" value="DALA_DALA_LIGASE_2"/>
    <property type="match status" value="1"/>
</dbReference>
<keyword evidence="9 25" id="KW-0479">Metal-binding</keyword>
<evidence type="ECO:0000256" key="12">
    <source>
        <dbReference type="ARBA" id="ARBA00022842"/>
    </source>
</evidence>
<comment type="cofactor">
    <cofactor evidence="1">
        <name>Mn(2+)</name>
        <dbReference type="ChEBI" id="CHEBI:29035"/>
    </cofactor>
</comment>
<dbReference type="GO" id="GO:0046872">
    <property type="term" value="F:metal ion binding"/>
    <property type="evidence" value="ECO:0007669"/>
    <property type="project" value="UniProtKB-KW"/>
</dbReference>
<dbReference type="Gene3D" id="3.30.1490.20">
    <property type="entry name" value="ATP-grasp fold, A domain"/>
    <property type="match status" value="1"/>
</dbReference>
<comment type="similarity">
    <text evidence="5 22">Belongs to the D-alanine--D-alanine ligase family.</text>
</comment>
<feature type="binding site" evidence="24">
    <location>
        <begin position="176"/>
        <end position="178"/>
    </location>
    <ligand>
        <name>ATP</name>
        <dbReference type="ChEBI" id="CHEBI:30616"/>
    </ligand>
</feature>
<dbReference type="InterPro" id="IPR013815">
    <property type="entry name" value="ATP_grasp_subdomain_1"/>
</dbReference>
<keyword evidence="14 22" id="KW-0573">Peptidoglycan synthesis</keyword>
<evidence type="ECO:0000259" key="27">
    <source>
        <dbReference type="PROSITE" id="PS50975"/>
    </source>
</evidence>
<keyword evidence="8 22" id="KW-0436">Ligase</keyword>
<keyword evidence="11 26" id="KW-0067">ATP-binding</keyword>
<dbReference type="EMBL" id="CAIY01000028">
    <property type="protein sequence ID" value="CCH66886.1"/>
    <property type="molecule type" value="Genomic_DNA"/>
</dbReference>
<keyword evidence="15 25" id="KW-0464">Manganese</keyword>
<feature type="binding site" evidence="24">
    <location>
        <begin position="214"/>
        <end position="221"/>
    </location>
    <ligand>
        <name>ATP</name>
        <dbReference type="ChEBI" id="CHEBI:30616"/>
    </ligand>
</feature>
<gene>
    <name evidence="22" type="primary">ddl</name>
    <name evidence="28" type="ORF">RINTHH_7310</name>
</gene>
<dbReference type="Gene3D" id="3.40.50.20">
    <property type="match status" value="1"/>
</dbReference>
<keyword evidence="13 22" id="KW-0133">Cell shape</keyword>
<evidence type="ECO:0000256" key="8">
    <source>
        <dbReference type="ARBA" id="ARBA00022598"/>
    </source>
</evidence>
<evidence type="ECO:0000256" key="16">
    <source>
        <dbReference type="ARBA" id="ARBA00023316"/>
    </source>
</evidence>
<dbReference type="InterPro" id="IPR011127">
    <property type="entry name" value="Dala_Dala_lig_N"/>
</dbReference>
<evidence type="ECO:0000256" key="25">
    <source>
        <dbReference type="PIRSR" id="PIRSR039102-3"/>
    </source>
</evidence>
<reference evidence="29" key="2">
    <citation type="submission" date="2016-01" db="EMBL/GenBank/DDBJ databases">
        <title>Diatom-associated endosymboitic cyanobacterium lacks core nitrogen metabolism enzymes.</title>
        <authorList>
            <person name="Hilton J.A."/>
            <person name="Foster R.A."/>
            <person name="Tripp H.J."/>
            <person name="Carter B.J."/>
            <person name="Zehr J.P."/>
            <person name="Villareal T.A."/>
        </authorList>
    </citation>
    <scope>NUCLEOTIDE SEQUENCE [LARGE SCALE GENOMIC DNA]</scope>
    <source>
        <strain evidence="29">HH01</strain>
    </source>
</reference>
<dbReference type="GO" id="GO:0005524">
    <property type="term" value="F:ATP binding"/>
    <property type="evidence" value="ECO:0007669"/>
    <property type="project" value="UniProtKB-UniRule"/>
</dbReference>
<evidence type="ECO:0000313" key="28">
    <source>
        <dbReference type="EMBL" id="CCH66886.1"/>
    </source>
</evidence>
<proteinExistence type="inferred from homology"/>
<dbReference type="PANTHER" id="PTHR23132">
    <property type="entry name" value="D-ALANINE--D-ALANINE LIGASE"/>
    <property type="match status" value="1"/>
</dbReference>
<evidence type="ECO:0000256" key="18">
    <source>
        <dbReference type="ARBA" id="ARBA00060592"/>
    </source>
</evidence>
<comment type="pathway">
    <text evidence="4 22">Cell wall biogenesis; peptidoglycan biosynthesis.</text>
</comment>
<dbReference type="OrthoDB" id="9813261at2"/>
<evidence type="ECO:0000256" key="4">
    <source>
        <dbReference type="ARBA" id="ARBA00004752"/>
    </source>
</evidence>
<dbReference type="GO" id="GO:0005829">
    <property type="term" value="C:cytosol"/>
    <property type="evidence" value="ECO:0007669"/>
    <property type="project" value="TreeGrafter"/>
</dbReference>
<dbReference type="GO" id="GO:0071555">
    <property type="term" value="P:cell wall organization"/>
    <property type="evidence" value="ECO:0007669"/>
    <property type="project" value="UniProtKB-KW"/>
</dbReference>
<dbReference type="RefSeq" id="WP_008232829.1">
    <property type="nucleotide sequence ID" value="NZ_CAIY01000028.1"/>
</dbReference>
<dbReference type="FunFam" id="3.30.470.20:FF:000008">
    <property type="entry name" value="D-alanine--D-alanine ligase"/>
    <property type="match status" value="1"/>
</dbReference>
<reference evidence="28 29" key="1">
    <citation type="submission" date="2012-05" db="EMBL/GenBank/DDBJ databases">
        <authorList>
            <person name="Hilton J."/>
        </authorList>
    </citation>
    <scope>NUCLEOTIDE SEQUENCE [LARGE SCALE GENOMIC DNA]</scope>
    <source>
        <strain evidence="28 29">HH01</strain>
    </source>
</reference>
<evidence type="ECO:0000256" key="20">
    <source>
        <dbReference type="ARBA" id="ARBA00076288"/>
    </source>
</evidence>
<dbReference type="Pfam" id="PF01820">
    <property type="entry name" value="Dala_Dala_lig_N"/>
    <property type="match status" value="1"/>
</dbReference>
<feature type="binding site" evidence="25">
    <location>
        <position position="308"/>
    </location>
    <ligand>
        <name>Mg(2+)</name>
        <dbReference type="ChEBI" id="CHEBI:18420"/>
        <label>1</label>
    </ligand>
</feature>
<evidence type="ECO:0000256" key="19">
    <source>
        <dbReference type="ARBA" id="ARBA00068427"/>
    </source>
</evidence>
<evidence type="ECO:0000256" key="6">
    <source>
        <dbReference type="ARBA" id="ARBA00012216"/>
    </source>
</evidence>
<comment type="catalytic activity">
    <reaction evidence="17 22">
        <text>2 D-alanine + ATP = D-alanyl-D-alanine + ADP + phosphate + H(+)</text>
        <dbReference type="Rhea" id="RHEA:11224"/>
        <dbReference type="ChEBI" id="CHEBI:15378"/>
        <dbReference type="ChEBI" id="CHEBI:30616"/>
        <dbReference type="ChEBI" id="CHEBI:43474"/>
        <dbReference type="ChEBI" id="CHEBI:57416"/>
        <dbReference type="ChEBI" id="CHEBI:57822"/>
        <dbReference type="ChEBI" id="CHEBI:456216"/>
        <dbReference type="EC" id="6.3.2.4"/>
    </reaction>
</comment>
<feature type="binding site" evidence="24">
    <location>
        <begin position="184"/>
        <end position="185"/>
    </location>
    <ligand>
        <name>ATP</name>
        <dbReference type="ChEBI" id="CHEBI:30616"/>
    </ligand>
</feature>
<evidence type="ECO:0000256" key="15">
    <source>
        <dbReference type="ARBA" id="ARBA00023211"/>
    </source>
</evidence>
<dbReference type="UniPathway" id="UPA00219"/>
<feature type="binding site" evidence="24">
    <location>
        <begin position="307"/>
        <end position="308"/>
    </location>
    <ligand>
        <name>ATP</name>
        <dbReference type="ChEBI" id="CHEBI:30616"/>
    </ligand>
</feature>
<keyword evidence="29" id="KW-1185">Reference proteome</keyword>
<dbReference type="AlphaFoldDB" id="M1X4Y2"/>
<dbReference type="GO" id="GO:0009252">
    <property type="term" value="P:peptidoglycan biosynthetic process"/>
    <property type="evidence" value="ECO:0007669"/>
    <property type="project" value="UniProtKB-UniRule"/>
</dbReference>
<dbReference type="NCBIfam" id="TIGR01205">
    <property type="entry name" value="D_ala_D_alaTIGR"/>
    <property type="match status" value="1"/>
</dbReference>
<evidence type="ECO:0000256" key="24">
    <source>
        <dbReference type="PIRSR" id="PIRSR039102-2"/>
    </source>
</evidence>
<dbReference type="PANTHER" id="PTHR23132:SF25">
    <property type="entry name" value="D-ALANINE--D-ALANINE LIGASE A"/>
    <property type="match status" value="1"/>
</dbReference>
<feature type="active site" evidence="23">
    <location>
        <position position="16"/>
    </location>
</feature>
<feature type="binding site" evidence="25">
    <location>
        <position position="308"/>
    </location>
    <ligand>
        <name>Mg(2+)</name>
        <dbReference type="ChEBI" id="CHEBI:18420"/>
        <label>2</label>
    </ligand>
</feature>
<organism evidence="28 29">
    <name type="scientific">Richelia intracellularis HH01</name>
    <dbReference type="NCBI Taxonomy" id="1165094"/>
    <lineage>
        <taxon>Bacteria</taxon>
        <taxon>Bacillati</taxon>
        <taxon>Cyanobacteriota</taxon>
        <taxon>Cyanophyceae</taxon>
        <taxon>Nostocales</taxon>
        <taxon>Nostocaceae</taxon>
        <taxon>Richelia</taxon>
    </lineage>
</organism>
<comment type="pathway">
    <text evidence="18">Glycan biosynthesis.</text>
</comment>
<evidence type="ECO:0000256" key="1">
    <source>
        <dbReference type="ARBA" id="ARBA00001936"/>
    </source>
</evidence>
<dbReference type="HAMAP" id="MF_00047">
    <property type="entry name" value="Dala_Dala_lig"/>
    <property type="match status" value="1"/>
</dbReference>
<dbReference type="Proteomes" id="UP000053051">
    <property type="component" value="Unassembled WGS sequence"/>
</dbReference>
<evidence type="ECO:0000256" key="5">
    <source>
        <dbReference type="ARBA" id="ARBA00010871"/>
    </source>
</evidence>
<feature type="binding site" evidence="25">
    <location>
        <position position="294"/>
    </location>
    <ligand>
        <name>Mg(2+)</name>
        <dbReference type="ChEBI" id="CHEBI:18420"/>
        <label>1</label>
    </ligand>
</feature>
<dbReference type="EC" id="6.3.2.4" evidence="6 22"/>
<keyword evidence="7 22" id="KW-0963">Cytoplasm</keyword>
<evidence type="ECO:0000256" key="3">
    <source>
        <dbReference type="ARBA" id="ARBA00004496"/>
    </source>
</evidence>
<evidence type="ECO:0000256" key="7">
    <source>
        <dbReference type="ARBA" id="ARBA00022490"/>
    </source>
</evidence>
<feature type="binding site" evidence="24">
    <location>
        <position position="128"/>
    </location>
    <ligand>
        <name>ATP</name>
        <dbReference type="ChEBI" id="CHEBI:30616"/>
    </ligand>
</feature>
<comment type="caution">
    <text evidence="28">The sequence shown here is derived from an EMBL/GenBank/DDBJ whole genome shotgun (WGS) entry which is preliminary data.</text>
</comment>
<protein>
    <recommendedName>
        <fullName evidence="19 22">D-alanine--D-alanine ligase</fullName>
        <ecNumber evidence="6 22">6.3.2.4</ecNumber>
    </recommendedName>
    <alternativeName>
        <fullName evidence="21 22">D-Ala-D-Ala ligase</fullName>
    </alternativeName>
    <alternativeName>
        <fullName evidence="20 22">D-alanylalanine synthetase</fullName>
    </alternativeName>
</protein>
<dbReference type="NCBIfam" id="NF002528">
    <property type="entry name" value="PRK01966.1-4"/>
    <property type="match status" value="1"/>
</dbReference>
<dbReference type="STRING" id="1165094.RINTHH_7310"/>
<sequence length="353" mass="38586">MTKVQVGLLFGGNSGEHEVSITSARAIIKALTCGSNMNKYDVKPFYIQKNGVWQTGEIPQQVLDSGFALQSQSSQVWNFPSTASDMDVWFPVVHGPNGEDGTIQGLLTLMQVPFVGSGVLGSAVGMDKIAMKTAFAQAGLPQVKYMTITQSNIGSNPCILPKLYDDIDKNLGYPCFVKPANLGSSVGITKVYERQGLKPALNKAASYNHRIIIEAGVIARELECAILGNANPRASVIGEINYNSEFYDYEAKYTYGHSQLIIPAKIDDIINQKVQKMALQAFAAVNALGLSRVDFFYLEDTKDILINEINTLPGFSPFSMYPQLWAHSGVAFPELLDILIQLALEKEFASKLD</sequence>
<feature type="active site" evidence="23">
    <location>
        <position position="319"/>
    </location>
</feature>
<comment type="function">
    <text evidence="2 22">Cell wall formation.</text>
</comment>
<feature type="domain" description="ATP-grasp" evidence="27">
    <location>
        <begin position="132"/>
        <end position="341"/>
    </location>
</feature>
<evidence type="ECO:0000256" key="11">
    <source>
        <dbReference type="ARBA" id="ARBA00022840"/>
    </source>
</evidence>
<comment type="cofactor">
    <cofactor evidence="25">
        <name>Mg(2+)</name>
        <dbReference type="ChEBI" id="CHEBI:18420"/>
    </cofactor>
    <cofactor evidence="25">
        <name>Mn(2+)</name>
        <dbReference type="ChEBI" id="CHEBI:29035"/>
    </cofactor>
    <text evidence="25">Binds 2 magnesium or manganese ions per subunit.</text>
</comment>
<evidence type="ECO:0000256" key="14">
    <source>
        <dbReference type="ARBA" id="ARBA00022984"/>
    </source>
</evidence>
<dbReference type="SUPFAM" id="SSF56059">
    <property type="entry name" value="Glutathione synthetase ATP-binding domain-like"/>
    <property type="match status" value="1"/>
</dbReference>
<keyword evidence="12 25" id="KW-0460">Magnesium</keyword>
<name>M1X4Y2_9NOST</name>
<dbReference type="InterPro" id="IPR011761">
    <property type="entry name" value="ATP-grasp"/>
</dbReference>
<evidence type="ECO:0000256" key="13">
    <source>
        <dbReference type="ARBA" id="ARBA00022960"/>
    </source>
</evidence>
<dbReference type="GO" id="GO:0008716">
    <property type="term" value="F:D-alanine-D-alanine ligase activity"/>
    <property type="evidence" value="ECO:0007669"/>
    <property type="project" value="UniProtKB-UniRule"/>
</dbReference>
<dbReference type="FunFam" id="3.30.1490.20:FF:000007">
    <property type="entry name" value="D-alanine--D-alanine ligase"/>
    <property type="match status" value="1"/>
</dbReference>
<dbReference type="PIRSF" id="PIRSF039102">
    <property type="entry name" value="Ddl/VanB"/>
    <property type="match status" value="1"/>
</dbReference>
<keyword evidence="10 24" id="KW-0547">Nucleotide-binding</keyword>
<dbReference type="InterPro" id="IPR000291">
    <property type="entry name" value="D-Ala_lig_Van_CS"/>
</dbReference>
<evidence type="ECO:0000256" key="9">
    <source>
        <dbReference type="ARBA" id="ARBA00022723"/>
    </source>
</evidence>
<dbReference type="Gene3D" id="3.30.470.20">
    <property type="entry name" value="ATP-grasp fold, B domain"/>
    <property type="match status" value="1"/>
</dbReference>
<dbReference type="PROSITE" id="PS50975">
    <property type="entry name" value="ATP_GRASP"/>
    <property type="match status" value="1"/>
</dbReference>
<evidence type="ECO:0000256" key="17">
    <source>
        <dbReference type="ARBA" id="ARBA00047614"/>
    </source>
</evidence>
<evidence type="ECO:0000256" key="22">
    <source>
        <dbReference type="HAMAP-Rule" id="MF_00047"/>
    </source>
</evidence>
<keyword evidence="16 22" id="KW-0961">Cell wall biogenesis/degradation</keyword>
<evidence type="ECO:0000256" key="2">
    <source>
        <dbReference type="ARBA" id="ARBA00003921"/>
    </source>
</evidence>
<feature type="active site" evidence="23">
    <location>
        <position position="184"/>
    </location>
</feature>